<dbReference type="InterPro" id="IPR009050">
    <property type="entry name" value="Globin-like_sf"/>
</dbReference>
<dbReference type="RefSeq" id="WP_124907844.1">
    <property type="nucleotide sequence ID" value="NZ_RQJP01000003.1"/>
</dbReference>
<dbReference type="Proteomes" id="UP000274271">
    <property type="component" value="Unassembled WGS sequence"/>
</dbReference>
<evidence type="ECO:0000256" key="2">
    <source>
        <dbReference type="ARBA" id="ARBA00022621"/>
    </source>
</evidence>
<dbReference type="OrthoDB" id="9801223at2"/>
<proteinExistence type="inferred from homology"/>
<evidence type="ECO:0000256" key="5">
    <source>
        <dbReference type="RuleBase" id="RU000356"/>
    </source>
</evidence>
<dbReference type="EMBL" id="RQJP01000003">
    <property type="protein sequence ID" value="RRB13948.1"/>
    <property type="molecule type" value="Genomic_DNA"/>
</dbReference>
<sequence length="135" mass="15773">MKDEEIRLVKKSWQILRKINPVLLGDVFYSRLFIDAPGLRTMFASRMDEQYRKLVEMLDVMVTNLDQAERLTIELRELGRRHVGYGVKPQQYTQVEKAILWTLEVALGSDWNPTVKAAWKQCYQEISKAMQTPAV</sequence>
<gene>
    <name evidence="7" type="ORF">EHT87_16990</name>
</gene>
<comment type="caution">
    <text evidence="7">The sequence shown here is derived from an EMBL/GenBank/DDBJ whole genome shotgun (WGS) entry which is preliminary data.</text>
</comment>
<dbReference type="Gene3D" id="1.10.490.10">
    <property type="entry name" value="Globins"/>
    <property type="match status" value="1"/>
</dbReference>
<evidence type="ECO:0000256" key="4">
    <source>
        <dbReference type="ARBA" id="ARBA00023004"/>
    </source>
</evidence>
<dbReference type="GO" id="GO:0008941">
    <property type="term" value="F:nitric oxide dioxygenase NAD(P)H activity"/>
    <property type="evidence" value="ECO:0007669"/>
    <property type="project" value="TreeGrafter"/>
</dbReference>
<accession>A0A3P1CL58</accession>
<dbReference type="GO" id="GO:0046872">
    <property type="term" value="F:metal ion binding"/>
    <property type="evidence" value="ECO:0007669"/>
    <property type="project" value="UniProtKB-KW"/>
</dbReference>
<dbReference type="PANTHER" id="PTHR43396:SF3">
    <property type="entry name" value="FLAVOHEMOPROTEIN"/>
    <property type="match status" value="1"/>
</dbReference>
<dbReference type="SUPFAM" id="SSF46458">
    <property type="entry name" value="Globin-like"/>
    <property type="match status" value="1"/>
</dbReference>
<dbReference type="GO" id="GO:0071949">
    <property type="term" value="F:FAD binding"/>
    <property type="evidence" value="ECO:0007669"/>
    <property type="project" value="TreeGrafter"/>
</dbReference>
<organism evidence="7 8">
    <name type="scientific">Larkinella knui</name>
    <dbReference type="NCBI Taxonomy" id="2025310"/>
    <lineage>
        <taxon>Bacteria</taxon>
        <taxon>Pseudomonadati</taxon>
        <taxon>Bacteroidota</taxon>
        <taxon>Cytophagia</taxon>
        <taxon>Cytophagales</taxon>
        <taxon>Spirosomataceae</taxon>
        <taxon>Larkinella</taxon>
    </lineage>
</organism>
<evidence type="ECO:0000259" key="6">
    <source>
        <dbReference type="PROSITE" id="PS01033"/>
    </source>
</evidence>
<reference evidence="7 8" key="1">
    <citation type="submission" date="2018-11" db="EMBL/GenBank/DDBJ databases">
        <authorList>
            <person name="Zhou Z."/>
            <person name="Wang G."/>
        </authorList>
    </citation>
    <scope>NUCLEOTIDE SEQUENCE [LARGE SCALE GENOMIC DNA]</scope>
    <source>
        <strain evidence="7 8">KCTC42998</strain>
    </source>
</reference>
<evidence type="ECO:0000256" key="1">
    <source>
        <dbReference type="ARBA" id="ARBA00022617"/>
    </source>
</evidence>
<evidence type="ECO:0000256" key="3">
    <source>
        <dbReference type="ARBA" id="ARBA00022723"/>
    </source>
</evidence>
<feature type="domain" description="Globin" evidence="6">
    <location>
        <begin position="1"/>
        <end position="135"/>
    </location>
</feature>
<dbReference type="PROSITE" id="PS01033">
    <property type="entry name" value="GLOBIN"/>
    <property type="match status" value="1"/>
</dbReference>
<evidence type="ECO:0000313" key="7">
    <source>
        <dbReference type="EMBL" id="RRB13948.1"/>
    </source>
</evidence>
<dbReference type="InterPro" id="IPR000971">
    <property type="entry name" value="Globin"/>
</dbReference>
<evidence type="ECO:0000313" key="8">
    <source>
        <dbReference type="Proteomes" id="UP000274271"/>
    </source>
</evidence>
<dbReference type="AlphaFoldDB" id="A0A3P1CL58"/>
<keyword evidence="8" id="KW-1185">Reference proteome</keyword>
<dbReference type="GO" id="GO:0046210">
    <property type="term" value="P:nitric oxide catabolic process"/>
    <property type="evidence" value="ECO:0007669"/>
    <property type="project" value="TreeGrafter"/>
</dbReference>
<keyword evidence="4" id="KW-0408">Iron</keyword>
<name>A0A3P1CL58_9BACT</name>
<keyword evidence="3" id="KW-0479">Metal-binding</keyword>
<dbReference type="GO" id="GO:0020037">
    <property type="term" value="F:heme binding"/>
    <property type="evidence" value="ECO:0007669"/>
    <property type="project" value="InterPro"/>
</dbReference>
<dbReference type="GO" id="GO:0019825">
    <property type="term" value="F:oxygen binding"/>
    <property type="evidence" value="ECO:0007669"/>
    <property type="project" value="InterPro"/>
</dbReference>
<dbReference type="GO" id="GO:0005344">
    <property type="term" value="F:oxygen carrier activity"/>
    <property type="evidence" value="ECO:0007669"/>
    <property type="project" value="UniProtKB-KW"/>
</dbReference>
<dbReference type="Pfam" id="PF00042">
    <property type="entry name" value="Globin"/>
    <property type="match status" value="1"/>
</dbReference>
<comment type="similarity">
    <text evidence="5">Belongs to the globin family.</text>
</comment>
<dbReference type="PANTHER" id="PTHR43396">
    <property type="entry name" value="FLAVOHEMOPROTEIN"/>
    <property type="match status" value="1"/>
</dbReference>
<keyword evidence="1 5" id="KW-0349">Heme</keyword>
<keyword evidence="2 5" id="KW-0561">Oxygen transport</keyword>
<protein>
    <submittedName>
        <fullName evidence="7">Hemoglobin</fullName>
    </submittedName>
</protein>
<keyword evidence="5" id="KW-0813">Transport</keyword>
<dbReference type="GO" id="GO:0071500">
    <property type="term" value="P:cellular response to nitrosative stress"/>
    <property type="evidence" value="ECO:0007669"/>
    <property type="project" value="TreeGrafter"/>
</dbReference>
<dbReference type="InterPro" id="IPR012292">
    <property type="entry name" value="Globin/Proto"/>
</dbReference>